<dbReference type="PROSITE" id="PS51832">
    <property type="entry name" value="HD_GYP"/>
    <property type="match status" value="1"/>
</dbReference>
<name>A0A7Y7WAM0_9PSED</name>
<dbReference type="RefSeq" id="WP_100939205.1">
    <property type="nucleotide sequence ID" value="NZ_JACAPU010000007.1"/>
</dbReference>
<dbReference type="GO" id="GO:0008081">
    <property type="term" value="F:phosphoric diester hydrolase activity"/>
    <property type="evidence" value="ECO:0007669"/>
    <property type="project" value="UniProtKB-ARBA"/>
</dbReference>
<dbReference type="InterPro" id="IPR003607">
    <property type="entry name" value="HD/PDEase_dom"/>
</dbReference>
<dbReference type="Pfam" id="PF11871">
    <property type="entry name" value="DUF3391"/>
    <property type="match status" value="1"/>
</dbReference>
<evidence type="ECO:0000259" key="1">
    <source>
        <dbReference type="PROSITE" id="PS51832"/>
    </source>
</evidence>
<sequence>MLKKIVVADLGIGMYIQELCGPWLDHPFWKKSFLLEDEQTLEKVRDSSITCVWIDLSKGVDTPVVGAHEPSSPDVAVATVVHIEPALPCTPKPERARVAMSDELVRAANVCARSKAAVIEMFGDLRMGRVIQMDHVADMVRDISDSLMRHPDALINLARLKNADEYTYMHSVAVCGLMIGLARQLGLPPLLVQDAGLAGLLHDIGKMAIPGAILNKPSELTDGEFETIRSHPEAGVKLLDSNHFSLRVQDVCLHHHEKVDGSGYPHKLRGTQISLFARMAAVCDVYDAITSDRPYRRHWAPAESIHRMAGWDGHFDQMVFHAFVKCVGIYPVGALVRLRSERLAVVMEQNADSLLVPKVKVFYSVSRGMPVPLEVVDLASGQDAIIGLEQEKNWNFKNLEALWTESACRDFPSRRPANPSCK</sequence>
<gene>
    <name evidence="2" type="ORF">HX829_05155</name>
</gene>
<comment type="caution">
    <text evidence="2">The sequence shown here is derived from an EMBL/GenBank/DDBJ whole genome shotgun (WGS) entry which is preliminary data.</text>
</comment>
<dbReference type="SUPFAM" id="SSF109604">
    <property type="entry name" value="HD-domain/PDEase-like"/>
    <property type="match status" value="1"/>
</dbReference>
<dbReference type="AlphaFoldDB" id="A0A7Y7WAM0"/>
<evidence type="ECO:0000313" key="2">
    <source>
        <dbReference type="EMBL" id="NWB45873.1"/>
    </source>
</evidence>
<dbReference type="CDD" id="cd00077">
    <property type="entry name" value="HDc"/>
    <property type="match status" value="1"/>
</dbReference>
<proteinExistence type="predicted"/>
<organism evidence="2 3">
    <name type="scientific">Pseudomonas gingeri</name>
    <dbReference type="NCBI Taxonomy" id="117681"/>
    <lineage>
        <taxon>Bacteria</taxon>
        <taxon>Pseudomonadati</taxon>
        <taxon>Pseudomonadota</taxon>
        <taxon>Gammaproteobacteria</taxon>
        <taxon>Pseudomonadales</taxon>
        <taxon>Pseudomonadaceae</taxon>
        <taxon>Pseudomonas</taxon>
    </lineage>
</organism>
<reference evidence="2 3" key="1">
    <citation type="submission" date="2020-04" db="EMBL/GenBank/DDBJ databases">
        <title>Molecular characterization of pseudomonads from Agaricus bisporus reveal novel blotch 2 pathogens in Western Europe.</title>
        <authorList>
            <person name="Taparia T."/>
            <person name="Krijger M."/>
            <person name="Haynes E."/>
            <person name="Elpinstone J.G."/>
            <person name="Noble R."/>
            <person name="Van Der Wolf J."/>
        </authorList>
    </citation>
    <scope>NUCLEOTIDE SEQUENCE [LARGE SCALE GENOMIC DNA]</scope>
    <source>
        <strain evidence="2 3">F1001</strain>
    </source>
</reference>
<dbReference type="Proteomes" id="UP000582981">
    <property type="component" value="Unassembled WGS sequence"/>
</dbReference>
<evidence type="ECO:0000313" key="3">
    <source>
        <dbReference type="Proteomes" id="UP000582981"/>
    </source>
</evidence>
<accession>A0A7Y7WAM0</accession>
<dbReference type="InterPro" id="IPR037522">
    <property type="entry name" value="HD_GYP_dom"/>
</dbReference>
<feature type="domain" description="HD-GYP" evidence="1">
    <location>
        <begin position="146"/>
        <end position="339"/>
    </location>
</feature>
<dbReference type="InterPro" id="IPR021812">
    <property type="entry name" value="DUF3391"/>
</dbReference>
<dbReference type="PANTHER" id="PTHR43155">
    <property type="entry name" value="CYCLIC DI-GMP PHOSPHODIESTERASE PA4108-RELATED"/>
    <property type="match status" value="1"/>
</dbReference>
<dbReference type="PANTHER" id="PTHR43155:SF2">
    <property type="entry name" value="CYCLIC DI-GMP PHOSPHODIESTERASE PA4108"/>
    <property type="match status" value="1"/>
</dbReference>
<dbReference type="Gene3D" id="1.10.3210.10">
    <property type="entry name" value="Hypothetical protein af1432"/>
    <property type="match status" value="1"/>
</dbReference>
<dbReference type="SMART" id="SM00471">
    <property type="entry name" value="HDc"/>
    <property type="match status" value="1"/>
</dbReference>
<dbReference type="InterPro" id="IPR006675">
    <property type="entry name" value="HDIG_dom"/>
</dbReference>
<protein>
    <submittedName>
        <fullName evidence="2">HD-GYP domain-containing protein</fullName>
    </submittedName>
</protein>
<dbReference type="NCBIfam" id="TIGR00277">
    <property type="entry name" value="HDIG"/>
    <property type="match status" value="1"/>
</dbReference>
<dbReference type="EMBL" id="JACAPU010000007">
    <property type="protein sequence ID" value="NWB45873.1"/>
    <property type="molecule type" value="Genomic_DNA"/>
</dbReference>
<dbReference type="Pfam" id="PF13487">
    <property type="entry name" value="HD_5"/>
    <property type="match status" value="1"/>
</dbReference>